<dbReference type="eggNOG" id="COG2378">
    <property type="taxonomic scope" value="Bacteria"/>
</dbReference>
<evidence type="ECO:0000259" key="2">
    <source>
        <dbReference type="Pfam" id="PF25583"/>
    </source>
</evidence>
<reference evidence="3 4" key="1">
    <citation type="submission" date="2012-01" db="EMBL/GenBank/DDBJ databases">
        <title>The Genome Sequence of Odoribacter laneus YIT 12061.</title>
        <authorList>
            <consortium name="The Broad Institute Genome Sequencing Platform"/>
            <person name="Earl A."/>
            <person name="Ward D."/>
            <person name="Feldgarden M."/>
            <person name="Gevers D."/>
            <person name="Morotomi M."/>
            <person name="Young S.K."/>
            <person name="Zeng Q."/>
            <person name="Gargeya S."/>
            <person name="Fitzgerald M."/>
            <person name="Haas B."/>
            <person name="Abouelleil A."/>
            <person name="Alvarado L."/>
            <person name="Arachchi H.M."/>
            <person name="Berlin A."/>
            <person name="Chapman S.B."/>
            <person name="Gearin G."/>
            <person name="Goldberg J."/>
            <person name="Griggs A."/>
            <person name="Gujja S."/>
            <person name="Hansen M."/>
            <person name="Heiman D."/>
            <person name="Howarth C."/>
            <person name="Larimer J."/>
            <person name="Lui A."/>
            <person name="MacDonald P.J.P."/>
            <person name="McCowen C."/>
            <person name="Montmayeur A."/>
            <person name="Murphy C."/>
            <person name="Neiman D."/>
            <person name="Pearson M."/>
            <person name="Priest M."/>
            <person name="Roberts A."/>
            <person name="Saif S."/>
            <person name="Shea T."/>
            <person name="Sisk P."/>
            <person name="Stolte C."/>
            <person name="Sykes S."/>
            <person name="Wortman J."/>
            <person name="Nusbaum C."/>
            <person name="Birren B."/>
        </authorList>
    </citation>
    <scope>NUCLEOTIDE SEQUENCE [LARGE SCALE GENOMIC DNA]</scope>
    <source>
        <strain evidence="3 4">YIT 12061</strain>
    </source>
</reference>
<dbReference type="Pfam" id="PF13280">
    <property type="entry name" value="WYL"/>
    <property type="match status" value="1"/>
</dbReference>
<dbReference type="PATRIC" id="fig|742817.3.peg.2305"/>
<dbReference type="InterPro" id="IPR057727">
    <property type="entry name" value="WCX_dom"/>
</dbReference>
<protein>
    <submittedName>
        <fullName evidence="3">Uncharacterized protein</fullName>
    </submittedName>
</protein>
<dbReference type="PANTHER" id="PTHR34580:SF9">
    <property type="entry name" value="SLL5097 PROTEIN"/>
    <property type="match status" value="1"/>
</dbReference>
<dbReference type="Proteomes" id="UP000004892">
    <property type="component" value="Unassembled WGS sequence"/>
</dbReference>
<dbReference type="InterPro" id="IPR026881">
    <property type="entry name" value="WYL_dom"/>
</dbReference>
<evidence type="ECO:0000259" key="1">
    <source>
        <dbReference type="Pfam" id="PF13280"/>
    </source>
</evidence>
<feature type="domain" description="WYL" evidence="1">
    <location>
        <begin position="174"/>
        <end position="239"/>
    </location>
</feature>
<dbReference type="HOGENOM" id="CLU_041141_6_0_10"/>
<sequence>MFLRNKNIFYTFEKIIRFISMPVNRNALIRYKTIDSCLRNKYRKWTLEDLIDACSEALYEYEGIDKGISKRTVQIDIQMMRSEKLGYNAPIVVYDNKYYKYEDENYSITNTPLSKQDLKTMSEAVEVLRQFKEFSYFSGLGEIVNRLEDHITSTRQKTLPVIDFEKNESLKGLDHLDTIYKGIVNKQVLEIKYRSFKACSAKTFLFHPYLLKEYRNRWFVFGKKKNNLANLALDRIHEIVIAPKEKFSENNLFDPEIFFNNLIGVTKNIGEQAETIRFWVNAQNVPYVETKPFHKSQQIIEEREDGSKIFEIQVVINPELQQEFLGYADALKVLSPPSLIDFMRQKFSSAKELYYREEVSVHTSIPSPELSPEQ</sequence>
<dbReference type="Pfam" id="PF25583">
    <property type="entry name" value="WCX"/>
    <property type="match status" value="1"/>
</dbReference>
<dbReference type="PROSITE" id="PS52050">
    <property type="entry name" value="WYL"/>
    <property type="match status" value="1"/>
</dbReference>
<evidence type="ECO:0000313" key="3">
    <source>
        <dbReference type="EMBL" id="EHP46539.1"/>
    </source>
</evidence>
<dbReference type="InterPro" id="IPR051534">
    <property type="entry name" value="CBASS_pafABC_assoc_protein"/>
</dbReference>
<dbReference type="EMBL" id="ADMC01000025">
    <property type="protein sequence ID" value="EHP46539.1"/>
    <property type="molecule type" value="Genomic_DNA"/>
</dbReference>
<gene>
    <name evidence="3" type="ORF">HMPREF9449_02156</name>
</gene>
<feature type="domain" description="WCX" evidence="2">
    <location>
        <begin position="274"/>
        <end position="346"/>
    </location>
</feature>
<proteinExistence type="predicted"/>
<dbReference type="PANTHER" id="PTHR34580">
    <property type="match status" value="1"/>
</dbReference>
<name>H1DIC7_9BACT</name>
<organism evidence="3 4">
    <name type="scientific">Odoribacter laneus YIT 12061</name>
    <dbReference type="NCBI Taxonomy" id="742817"/>
    <lineage>
        <taxon>Bacteria</taxon>
        <taxon>Pseudomonadati</taxon>
        <taxon>Bacteroidota</taxon>
        <taxon>Bacteroidia</taxon>
        <taxon>Bacteroidales</taxon>
        <taxon>Odoribacteraceae</taxon>
        <taxon>Odoribacter</taxon>
    </lineage>
</organism>
<keyword evidence="4" id="KW-1185">Reference proteome</keyword>
<evidence type="ECO:0000313" key="4">
    <source>
        <dbReference type="Proteomes" id="UP000004892"/>
    </source>
</evidence>
<dbReference type="AlphaFoldDB" id="H1DIC7"/>
<accession>H1DIC7</accession>
<comment type="caution">
    <text evidence="3">The sequence shown here is derived from an EMBL/GenBank/DDBJ whole genome shotgun (WGS) entry which is preliminary data.</text>
</comment>
<dbReference type="STRING" id="742817.HMPREF9449_02156"/>